<proteinExistence type="predicted"/>
<comment type="caution">
    <text evidence="1">The sequence shown here is derived from an EMBL/GenBank/DDBJ whole genome shotgun (WGS) entry which is preliminary data.</text>
</comment>
<dbReference type="InterPro" id="IPR011335">
    <property type="entry name" value="Restrct_endonuc-II-like"/>
</dbReference>
<keyword evidence="2" id="KW-1185">Reference proteome</keyword>
<gene>
    <name evidence="1" type="ORF">DUPY_32610</name>
</gene>
<evidence type="ECO:0000313" key="2">
    <source>
        <dbReference type="Proteomes" id="UP000175989"/>
    </source>
</evidence>
<name>A0A1E7WH78_9BURK</name>
<dbReference type="RefSeq" id="WP_070249459.1">
    <property type="nucleotide sequence ID" value="NZ_LROM01000093.1"/>
</dbReference>
<dbReference type="EMBL" id="LROM01000093">
    <property type="protein sequence ID" value="OEZ97990.1"/>
    <property type="molecule type" value="Genomic_DNA"/>
</dbReference>
<dbReference type="OrthoDB" id="8912424at2"/>
<dbReference type="SUPFAM" id="SSF52980">
    <property type="entry name" value="Restriction endonuclease-like"/>
    <property type="match status" value="1"/>
</dbReference>
<accession>A0A1E7WH78</accession>
<reference evidence="2" key="1">
    <citation type="journal article" date="2016" name="Front. Microbiol.">
        <title>Molecular Keys to the Janthinobacterium and Duganella spp. Interaction with the Plant Pathogen Fusarium graminearum.</title>
        <authorList>
            <person name="Haack F.S."/>
            <person name="Poehlein A."/>
            <person name="Kroger C."/>
            <person name="Voigt C.A."/>
            <person name="Piepenbring M."/>
            <person name="Bode H.B."/>
            <person name="Daniel R."/>
            <person name="Schafer W."/>
            <person name="Streit W.R."/>
        </authorList>
    </citation>
    <scope>NUCLEOTIDE SEQUENCE [LARGE SCALE GENOMIC DNA]</scope>
    <source>
        <strain evidence="2">T54</strain>
    </source>
</reference>
<organism evidence="1 2">
    <name type="scientific">Duganella phyllosphaerae</name>
    <dbReference type="NCBI Taxonomy" id="762836"/>
    <lineage>
        <taxon>Bacteria</taxon>
        <taxon>Pseudomonadati</taxon>
        <taxon>Pseudomonadota</taxon>
        <taxon>Betaproteobacteria</taxon>
        <taxon>Burkholderiales</taxon>
        <taxon>Oxalobacteraceae</taxon>
        <taxon>Telluria group</taxon>
        <taxon>Duganella</taxon>
    </lineage>
</organism>
<evidence type="ECO:0008006" key="3">
    <source>
        <dbReference type="Google" id="ProtNLM"/>
    </source>
</evidence>
<dbReference type="AlphaFoldDB" id="A0A1E7WH78"/>
<protein>
    <recommendedName>
        <fullName evidence="3">Restriction endonuclease type IV Mrr domain-containing protein</fullName>
    </recommendedName>
</protein>
<evidence type="ECO:0000313" key="1">
    <source>
        <dbReference type="EMBL" id="OEZ97990.1"/>
    </source>
</evidence>
<sequence length="301" mass="33706">MPTYSNANIIKPKSWEEFEEIVCAAAKNRWRSVDFTLHGRQGQAQSGVDVFGEDQDGKLVGIQCKNTEGGVSDATIRSEIAKAEEFGPSLSKLYIATTADTDKNIQALVRAISAARRAQGLFPVHVFFWNDIWSDLCLDEARLFQHYPQLRPQALTQAVKLGPTHDQRIFNKFKEELAFDPAIRLLRHHDFGGSFPKVAIRPLMNFIATWDQPEHEFLDVELQTHLKAFYDAAFAMGTAISRLTVPVGGGDLISVYADHQRSAGPRPLSVVEDAAELNKMASEFVPIYDNFLRLCRAKLEA</sequence>
<dbReference type="Proteomes" id="UP000175989">
    <property type="component" value="Unassembled WGS sequence"/>
</dbReference>